<gene>
    <name evidence="5" type="ORF">ACFQ21_16150</name>
</gene>
<comment type="similarity">
    <text evidence="1">Belongs to the bacterial ribosomal protein bTHX family.</text>
</comment>
<evidence type="ECO:0000256" key="1">
    <source>
        <dbReference type="ARBA" id="ARBA00010834"/>
    </source>
</evidence>
<evidence type="ECO:0000256" key="2">
    <source>
        <dbReference type="ARBA" id="ARBA00022980"/>
    </source>
</evidence>
<reference evidence="6" key="1">
    <citation type="journal article" date="2019" name="Int. J. Syst. Evol. Microbiol.">
        <title>The Global Catalogue of Microorganisms (GCM) 10K type strain sequencing project: providing services to taxonomists for standard genome sequencing and annotation.</title>
        <authorList>
            <consortium name="The Broad Institute Genomics Platform"/>
            <consortium name="The Broad Institute Genome Sequencing Center for Infectious Disease"/>
            <person name="Wu L."/>
            <person name="Ma J."/>
        </authorList>
    </citation>
    <scope>NUCLEOTIDE SEQUENCE [LARGE SCALE GENOMIC DNA]</scope>
    <source>
        <strain evidence="6">CCUG 58938</strain>
    </source>
</reference>
<dbReference type="NCBIfam" id="TIGR04560">
    <property type="entry name" value="ribo_THX"/>
    <property type="match status" value="1"/>
</dbReference>
<evidence type="ECO:0000313" key="5">
    <source>
        <dbReference type="EMBL" id="MFD1000859.1"/>
    </source>
</evidence>
<dbReference type="RefSeq" id="WP_377580314.1">
    <property type="nucleotide sequence ID" value="NZ_JBHTKA010000007.1"/>
</dbReference>
<feature type="compositionally biased region" description="Basic residues" evidence="4">
    <location>
        <begin position="1"/>
        <end position="15"/>
    </location>
</feature>
<dbReference type="Proteomes" id="UP001597112">
    <property type="component" value="Unassembled WGS sequence"/>
</dbReference>
<evidence type="ECO:0000256" key="3">
    <source>
        <dbReference type="ARBA" id="ARBA00023274"/>
    </source>
</evidence>
<feature type="region of interest" description="Disordered" evidence="4">
    <location>
        <begin position="1"/>
        <end position="59"/>
    </location>
</feature>
<proteinExistence type="inferred from homology"/>
<dbReference type="InterPro" id="IPR030826">
    <property type="entry name" value="Ribosomal_bTHX/bTHXc/bTHXm"/>
</dbReference>
<keyword evidence="2 5" id="KW-0689">Ribosomal protein</keyword>
<organism evidence="5 6">
    <name type="scientific">Ohtaekwangia kribbensis</name>
    <dbReference type="NCBI Taxonomy" id="688913"/>
    <lineage>
        <taxon>Bacteria</taxon>
        <taxon>Pseudomonadati</taxon>
        <taxon>Bacteroidota</taxon>
        <taxon>Cytophagia</taxon>
        <taxon>Cytophagales</taxon>
        <taxon>Fulvivirgaceae</taxon>
        <taxon>Ohtaekwangia</taxon>
    </lineage>
</organism>
<protein>
    <submittedName>
        <fullName evidence="5">30S ribosomal protein THX</fullName>
    </submittedName>
</protein>
<dbReference type="EMBL" id="JBHTKA010000007">
    <property type="protein sequence ID" value="MFD1000859.1"/>
    <property type="molecule type" value="Genomic_DNA"/>
</dbReference>
<sequence>MGRGDKKSKKGKRTKGSYGVTRSKNAIKARLKRATSKKETSEAGAAPAKKRTPAKKKAE</sequence>
<evidence type="ECO:0000313" key="6">
    <source>
        <dbReference type="Proteomes" id="UP001597112"/>
    </source>
</evidence>
<dbReference type="GO" id="GO:0005840">
    <property type="term" value="C:ribosome"/>
    <property type="evidence" value="ECO:0007669"/>
    <property type="project" value="UniProtKB-KW"/>
</dbReference>
<feature type="compositionally biased region" description="Basic residues" evidence="4">
    <location>
        <begin position="48"/>
        <end position="59"/>
    </location>
</feature>
<comment type="caution">
    <text evidence="5">The sequence shown here is derived from an EMBL/GenBank/DDBJ whole genome shotgun (WGS) entry which is preliminary data.</text>
</comment>
<feature type="compositionally biased region" description="Basic residues" evidence="4">
    <location>
        <begin position="25"/>
        <end position="35"/>
    </location>
</feature>
<name>A0ABW3K3Y2_9BACT</name>
<accession>A0ABW3K3Y2</accession>
<keyword evidence="6" id="KW-1185">Reference proteome</keyword>
<evidence type="ECO:0000256" key="4">
    <source>
        <dbReference type="SAM" id="MobiDB-lite"/>
    </source>
</evidence>
<keyword evidence="3" id="KW-0687">Ribonucleoprotein</keyword>